<comment type="caution">
    <text evidence="2">The sequence shown here is derived from an EMBL/GenBank/DDBJ whole genome shotgun (WGS) entry which is preliminary data.</text>
</comment>
<dbReference type="Gene3D" id="3.30.930.10">
    <property type="entry name" value="Bira Bifunctional Protein, Domain 2"/>
    <property type="match status" value="1"/>
</dbReference>
<dbReference type="PROSITE" id="PS51733">
    <property type="entry name" value="BPL_LPL_CATALYTIC"/>
    <property type="match status" value="1"/>
</dbReference>
<gene>
    <name evidence="2" type="ORF">E3T47_03420</name>
</gene>
<proteinExistence type="predicted"/>
<evidence type="ECO:0000259" key="1">
    <source>
        <dbReference type="PROSITE" id="PS51733"/>
    </source>
</evidence>
<name>A0A4R9ASA0_9MICO</name>
<organism evidence="2 3">
    <name type="scientific">Cryobacterium ruanii</name>
    <dbReference type="NCBI Taxonomy" id="1259197"/>
    <lineage>
        <taxon>Bacteria</taxon>
        <taxon>Bacillati</taxon>
        <taxon>Actinomycetota</taxon>
        <taxon>Actinomycetes</taxon>
        <taxon>Micrococcales</taxon>
        <taxon>Microbacteriaceae</taxon>
        <taxon>Cryobacterium</taxon>
    </lineage>
</organism>
<evidence type="ECO:0000313" key="2">
    <source>
        <dbReference type="EMBL" id="TFD68509.1"/>
    </source>
</evidence>
<keyword evidence="3" id="KW-1185">Reference proteome</keyword>
<sequence>MHAMTGVKQQLPIRTPELSLGRVGTTAQDDIDESLRLLREMQEDVNAHARIRAYRPVPTVAFSRRESLMPEFAAASVAARGLGFDPVIRLAGGRAVAYDQTCLVIDLMAPLALYNNHIAAFDAGATCFRDVLRDLGLDARVGPVAGEYCAGDHSVNARGQVKIVGIAQRAMRRSRLITACIVLETPGRLRPVVDAVYSAMKLDWSRESLGSVRDEGVQGSLDEMVHELVTGLQQRHAAWALPQTASIQGVLE</sequence>
<dbReference type="OrthoDB" id="5243608at2"/>
<dbReference type="InterPro" id="IPR045864">
    <property type="entry name" value="aa-tRNA-synth_II/BPL/LPL"/>
</dbReference>
<evidence type="ECO:0000313" key="3">
    <source>
        <dbReference type="Proteomes" id="UP000298154"/>
    </source>
</evidence>
<accession>A0A4R9ASA0</accession>
<dbReference type="AlphaFoldDB" id="A0A4R9ASA0"/>
<dbReference type="GO" id="GO:0016874">
    <property type="term" value="F:ligase activity"/>
    <property type="evidence" value="ECO:0007669"/>
    <property type="project" value="UniProtKB-KW"/>
</dbReference>
<reference evidence="2 3" key="1">
    <citation type="submission" date="2019-03" db="EMBL/GenBank/DDBJ databases">
        <title>Genomics of glacier-inhabiting Cryobacterium strains.</title>
        <authorList>
            <person name="Liu Q."/>
            <person name="Xin Y.-H."/>
        </authorList>
    </citation>
    <scope>NUCLEOTIDE SEQUENCE [LARGE SCALE GENOMIC DNA]</scope>
    <source>
        <strain evidence="2 3">Sr36</strain>
    </source>
</reference>
<feature type="domain" description="BPL/LPL catalytic" evidence="1">
    <location>
        <begin position="45"/>
        <end position="240"/>
    </location>
</feature>
<dbReference type="EMBL" id="SOHK01000006">
    <property type="protein sequence ID" value="TFD68509.1"/>
    <property type="molecule type" value="Genomic_DNA"/>
</dbReference>
<protein>
    <submittedName>
        <fullName evidence="2">Lipoate--protein ligase family protein</fullName>
    </submittedName>
</protein>
<keyword evidence="2" id="KW-0436">Ligase</keyword>
<dbReference type="SUPFAM" id="SSF55681">
    <property type="entry name" value="Class II aaRS and biotin synthetases"/>
    <property type="match status" value="1"/>
</dbReference>
<dbReference type="InterPro" id="IPR004143">
    <property type="entry name" value="BPL_LPL_catalytic"/>
</dbReference>
<dbReference type="Pfam" id="PF21948">
    <property type="entry name" value="LplA-B_cat"/>
    <property type="match status" value="1"/>
</dbReference>
<dbReference type="Proteomes" id="UP000298154">
    <property type="component" value="Unassembled WGS sequence"/>
</dbReference>